<feature type="domain" description="E3 UFM1-protein ligase 1-like N-terminal" evidence="9">
    <location>
        <begin position="6"/>
        <end position="281"/>
    </location>
</feature>
<dbReference type="GO" id="GO:1990592">
    <property type="term" value="P:protein K69-linked ufmylation"/>
    <property type="evidence" value="ECO:0007669"/>
    <property type="project" value="TreeGrafter"/>
</dbReference>
<feature type="region of interest" description="Disordered" evidence="8">
    <location>
        <begin position="394"/>
        <end position="458"/>
    </location>
</feature>
<evidence type="ECO:0000259" key="9">
    <source>
        <dbReference type="Pfam" id="PF09743"/>
    </source>
</evidence>
<evidence type="ECO:0000259" key="10">
    <source>
        <dbReference type="Pfam" id="PF23659"/>
    </source>
</evidence>
<dbReference type="AlphaFoldDB" id="A0A4U8UYN8"/>
<gene>
    <name evidence="11" type="ORF">L596_005003</name>
</gene>
<dbReference type="STRING" id="34508.A0A4U8UYN8"/>
<feature type="compositionally biased region" description="Low complexity" evidence="8">
    <location>
        <begin position="437"/>
        <end position="454"/>
    </location>
</feature>
<keyword evidence="5" id="KW-0833">Ubl conjugation pathway</keyword>
<dbReference type="Pfam" id="PF23659">
    <property type="entry name" value="UFL1"/>
    <property type="match status" value="1"/>
</dbReference>
<protein>
    <recommendedName>
        <fullName evidence="3">E3 UFM1-protein ligase 1 homolog</fullName>
    </recommendedName>
    <alternativeName>
        <fullName evidence="6">E3 UFM1-protein transferase 1 homolog</fullName>
    </alternativeName>
</protein>
<evidence type="ECO:0000256" key="8">
    <source>
        <dbReference type="SAM" id="MobiDB-lite"/>
    </source>
</evidence>
<feature type="domain" description="E3 UFM1-protein ligase 1-like" evidence="10">
    <location>
        <begin position="514"/>
        <end position="616"/>
    </location>
</feature>
<comment type="function">
    <text evidence="1">E3 UFM1-protein ligase that mediates ufmylation of target proteins.</text>
</comment>
<dbReference type="PANTHER" id="PTHR31057:SF0">
    <property type="entry name" value="E3 UFM1-PROTEIN LIGASE 1"/>
    <property type="match status" value="1"/>
</dbReference>
<organism evidence="11 12">
    <name type="scientific">Steinernema carpocapsae</name>
    <name type="common">Entomopathogenic nematode</name>
    <dbReference type="NCBI Taxonomy" id="34508"/>
    <lineage>
        <taxon>Eukaryota</taxon>
        <taxon>Metazoa</taxon>
        <taxon>Ecdysozoa</taxon>
        <taxon>Nematoda</taxon>
        <taxon>Chromadorea</taxon>
        <taxon>Rhabditida</taxon>
        <taxon>Tylenchina</taxon>
        <taxon>Panagrolaimomorpha</taxon>
        <taxon>Strongyloidoidea</taxon>
        <taxon>Steinernematidae</taxon>
        <taxon>Steinernema</taxon>
    </lineage>
</organism>
<sequence length="729" mass="81985">MTTWSDIKKLAADLQRVQLSEGAKKLSENNCIEVVHKLITANMLQLFFTTDGREYVTKKHLLTEIRNESLAHDGRAPIGDIASALRVEFGQIESLIAEIVAEDEDFFVCNGELISREYIRKLCVEVEERLQEAGSLSLQHLTKNMRVPTEVLNHHILPSVGSVIDAVQYGDMLYTSTYLRTQRSALSAILTALTRVTPLSRIQQHLNVSSSLFSSLWDELKELDALPGSIVGNKSSSNALYVPWIHERMVKEYTINVFHETQVIDFSTLKKLFTSDPSAYLKQVFSKEDLKKNLIVFPSCAISTELWQEIEKTVAEEMEKSDYCDISQMVPSNVPFHQGDLDTASQLLLKNSKDWRITDSGLCYDTNIIGKVVADLDEFVADRAELLAPDYVKQMRQQQNQKSKADSKKNMDEDDDWDTGAGKKKKGGKQKGGGGKQSKAADQSQSKQQAVSVSIPNAEVEEEMRAKCNLPEELVDEIGDEIRRQVDQLFREKVESALLSLHQSAAQNQKKALQSLQERVMKLYANIHMFEQGALAFDEASCLALKQHLLRTLCLDFSNGVLEYLSGVPDVAELSQKKRQEVIKELPSTDLSNCVNELFASADLETFYDLAQKACSFRLRTPDKKQLEDLQAAFIADLRTQLESAQDAPTSFLLIILLYLSTRLNVSVHASGKFVRDFLNHIEKVEEANADVVKLFHSCQKLVVESLKKNTGALDELQEQIGELKQRIA</sequence>
<reference evidence="11 12" key="1">
    <citation type="journal article" date="2015" name="Genome Biol.">
        <title>Comparative genomics of Steinernema reveals deeply conserved gene regulatory networks.</title>
        <authorList>
            <person name="Dillman A.R."/>
            <person name="Macchietto M."/>
            <person name="Porter C.F."/>
            <person name="Rogers A."/>
            <person name="Williams B."/>
            <person name="Antoshechkin I."/>
            <person name="Lee M.M."/>
            <person name="Goodwin Z."/>
            <person name="Lu X."/>
            <person name="Lewis E.E."/>
            <person name="Goodrich-Blair H."/>
            <person name="Stock S.P."/>
            <person name="Adams B.J."/>
            <person name="Sternberg P.W."/>
            <person name="Mortazavi A."/>
        </authorList>
    </citation>
    <scope>NUCLEOTIDE SEQUENCE [LARGE SCALE GENOMIC DNA]</scope>
    <source>
        <strain evidence="11 12">ALL</strain>
    </source>
</reference>
<comment type="caution">
    <text evidence="11">The sequence shown here is derived from an EMBL/GenBank/DDBJ whole genome shotgun (WGS) entry which is preliminary data.</text>
</comment>
<evidence type="ECO:0000256" key="1">
    <source>
        <dbReference type="ARBA" id="ARBA00003950"/>
    </source>
</evidence>
<evidence type="ECO:0000256" key="2">
    <source>
        <dbReference type="ARBA" id="ARBA00010789"/>
    </source>
</evidence>
<evidence type="ECO:0000256" key="7">
    <source>
        <dbReference type="SAM" id="Coils"/>
    </source>
</evidence>
<dbReference type="InterPro" id="IPR018611">
    <property type="entry name" value="Ufl1"/>
</dbReference>
<name>A0A4U8UYN8_STECR</name>
<dbReference type="EMBL" id="AZBU02000001">
    <property type="protein sequence ID" value="TMS38234.1"/>
    <property type="molecule type" value="Genomic_DNA"/>
</dbReference>
<keyword evidence="4" id="KW-0808">Transferase</keyword>
<dbReference type="GO" id="GO:0032434">
    <property type="term" value="P:regulation of proteasomal ubiquitin-dependent protein catabolic process"/>
    <property type="evidence" value="ECO:0007669"/>
    <property type="project" value="TreeGrafter"/>
</dbReference>
<dbReference type="OrthoDB" id="10258297at2759"/>
<reference evidence="11 12" key="2">
    <citation type="journal article" date="2019" name="G3 (Bethesda)">
        <title>Hybrid Assembly of the Genome of the Entomopathogenic Nematode Steinernema carpocapsae Identifies the X-Chromosome.</title>
        <authorList>
            <person name="Serra L."/>
            <person name="Macchietto M."/>
            <person name="Macias-Munoz A."/>
            <person name="McGill C.J."/>
            <person name="Rodriguez I.M."/>
            <person name="Rodriguez B."/>
            <person name="Murad R."/>
            <person name="Mortazavi A."/>
        </authorList>
    </citation>
    <scope>NUCLEOTIDE SEQUENCE [LARGE SCALE GENOMIC DNA]</scope>
    <source>
        <strain evidence="11 12">ALL</strain>
    </source>
</reference>
<evidence type="ECO:0000256" key="6">
    <source>
        <dbReference type="ARBA" id="ARBA00030452"/>
    </source>
</evidence>
<dbReference type="Pfam" id="PF09743">
    <property type="entry name" value="E3_UFM1_ligase"/>
    <property type="match status" value="1"/>
</dbReference>
<accession>A0A4U8UYN8</accession>
<dbReference type="GO" id="GO:0061666">
    <property type="term" value="F:UFM1 ligase activity"/>
    <property type="evidence" value="ECO:0007669"/>
    <property type="project" value="InterPro"/>
</dbReference>
<keyword evidence="7" id="KW-0175">Coiled coil</keyword>
<dbReference type="InterPro" id="IPR056580">
    <property type="entry name" value="Ufl1_dom"/>
</dbReference>
<feature type="coiled-coil region" evidence="7">
    <location>
        <begin position="499"/>
        <end position="526"/>
    </location>
</feature>
<evidence type="ECO:0000313" key="12">
    <source>
        <dbReference type="Proteomes" id="UP000298663"/>
    </source>
</evidence>
<dbReference type="Proteomes" id="UP000298663">
    <property type="component" value="Unassembled WGS sequence"/>
</dbReference>
<keyword evidence="12" id="KW-1185">Reference proteome</keyword>
<dbReference type="GO" id="GO:0034976">
    <property type="term" value="P:response to endoplasmic reticulum stress"/>
    <property type="evidence" value="ECO:0007669"/>
    <property type="project" value="TreeGrafter"/>
</dbReference>
<dbReference type="GO" id="GO:0005789">
    <property type="term" value="C:endoplasmic reticulum membrane"/>
    <property type="evidence" value="ECO:0007669"/>
    <property type="project" value="TreeGrafter"/>
</dbReference>
<proteinExistence type="inferred from homology"/>
<evidence type="ECO:0000256" key="3">
    <source>
        <dbReference type="ARBA" id="ARBA00014160"/>
    </source>
</evidence>
<dbReference type="InterPro" id="IPR056579">
    <property type="entry name" value="Ufl1_N"/>
</dbReference>
<comment type="similarity">
    <text evidence="2">Belongs to the UFL1 family.</text>
</comment>
<dbReference type="PANTHER" id="PTHR31057">
    <property type="entry name" value="E3 UFM1-PROTEIN LIGASE 1"/>
    <property type="match status" value="1"/>
</dbReference>
<evidence type="ECO:0000313" key="11">
    <source>
        <dbReference type="EMBL" id="TMS38234.1"/>
    </source>
</evidence>
<evidence type="ECO:0000256" key="4">
    <source>
        <dbReference type="ARBA" id="ARBA00022679"/>
    </source>
</evidence>
<evidence type="ECO:0000256" key="5">
    <source>
        <dbReference type="ARBA" id="ARBA00022786"/>
    </source>
</evidence>